<dbReference type="RefSeq" id="WP_379563547.1">
    <property type="nucleotide sequence ID" value="NZ_JBHSQK010000005.1"/>
</dbReference>
<keyword evidence="2" id="KW-1185">Reference proteome</keyword>
<evidence type="ECO:0000313" key="1">
    <source>
        <dbReference type="EMBL" id="MFC5947056.1"/>
    </source>
</evidence>
<evidence type="ECO:0000313" key="2">
    <source>
        <dbReference type="Proteomes" id="UP001596119"/>
    </source>
</evidence>
<name>A0ABW1I0C6_9PSEU</name>
<gene>
    <name evidence="1" type="ORF">ACFQH9_02035</name>
</gene>
<dbReference type="EMBL" id="JBHSQK010000005">
    <property type="protein sequence ID" value="MFC5947056.1"/>
    <property type="molecule type" value="Genomic_DNA"/>
</dbReference>
<dbReference type="Proteomes" id="UP001596119">
    <property type="component" value="Unassembled WGS sequence"/>
</dbReference>
<protein>
    <submittedName>
        <fullName evidence="1">Uncharacterized protein</fullName>
    </submittedName>
</protein>
<comment type="caution">
    <text evidence="1">The sequence shown here is derived from an EMBL/GenBank/DDBJ whole genome shotgun (WGS) entry which is preliminary data.</text>
</comment>
<sequence>MSEDYTPEQYRAFQVWADDAPGGADQVGGWLRVIGCPPELVDALVAAYKRAEV</sequence>
<accession>A0ABW1I0C6</accession>
<reference evidence="2" key="1">
    <citation type="journal article" date="2019" name="Int. J. Syst. Evol. Microbiol.">
        <title>The Global Catalogue of Microorganisms (GCM) 10K type strain sequencing project: providing services to taxonomists for standard genome sequencing and annotation.</title>
        <authorList>
            <consortium name="The Broad Institute Genomics Platform"/>
            <consortium name="The Broad Institute Genome Sequencing Center for Infectious Disease"/>
            <person name="Wu L."/>
            <person name="Ma J."/>
        </authorList>
    </citation>
    <scope>NUCLEOTIDE SEQUENCE [LARGE SCALE GENOMIC DNA]</scope>
    <source>
        <strain evidence="2">CGMCC 4.7397</strain>
    </source>
</reference>
<proteinExistence type="predicted"/>
<organism evidence="1 2">
    <name type="scientific">Pseudonocardia lutea</name>
    <dbReference type="NCBI Taxonomy" id="2172015"/>
    <lineage>
        <taxon>Bacteria</taxon>
        <taxon>Bacillati</taxon>
        <taxon>Actinomycetota</taxon>
        <taxon>Actinomycetes</taxon>
        <taxon>Pseudonocardiales</taxon>
        <taxon>Pseudonocardiaceae</taxon>
        <taxon>Pseudonocardia</taxon>
    </lineage>
</organism>